<sequence>MKKRFGGMNRYQLPPAVYKFRDLFAQFVPPFIIFQTIRTILFPTSVDVLILMILVALEVCFYFEWI</sequence>
<dbReference type="OrthoDB" id="2456214at2"/>
<keyword evidence="1" id="KW-0812">Transmembrane</keyword>
<gene>
    <name evidence="2" type="ORF">AB986_16805</name>
</gene>
<feature type="transmembrane region" description="Helical" evidence="1">
    <location>
        <begin position="48"/>
        <end position="65"/>
    </location>
</feature>
<dbReference type="AlphaFoldDB" id="A0A0J6CMQ9"/>
<dbReference type="RefSeq" id="WP_048312566.1">
    <property type="nucleotide sequence ID" value="NZ_CP119526.1"/>
</dbReference>
<keyword evidence="3" id="KW-1185">Reference proteome</keyword>
<evidence type="ECO:0000313" key="3">
    <source>
        <dbReference type="Proteomes" id="UP000035996"/>
    </source>
</evidence>
<evidence type="ECO:0000256" key="1">
    <source>
        <dbReference type="SAM" id="Phobius"/>
    </source>
</evidence>
<dbReference type="EMBL" id="LELK01000004">
    <property type="protein sequence ID" value="KMM37506.1"/>
    <property type="molecule type" value="Genomic_DNA"/>
</dbReference>
<keyword evidence="1" id="KW-0472">Membrane</keyword>
<proteinExistence type="predicted"/>
<evidence type="ECO:0000313" key="2">
    <source>
        <dbReference type="EMBL" id="KMM37506.1"/>
    </source>
</evidence>
<organism evidence="2 3">
    <name type="scientific">Guptibacillus hwajinpoensis</name>
    <dbReference type="NCBI Taxonomy" id="208199"/>
    <lineage>
        <taxon>Bacteria</taxon>
        <taxon>Bacillati</taxon>
        <taxon>Bacillota</taxon>
        <taxon>Bacilli</taxon>
        <taxon>Bacillales</taxon>
        <taxon>Guptibacillaceae</taxon>
        <taxon>Guptibacillus</taxon>
    </lineage>
</organism>
<protein>
    <submittedName>
        <fullName evidence="2">Uncharacterized protein</fullName>
    </submittedName>
</protein>
<keyword evidence="1" id="KW-1133">Transmembrane helix</keyword>
<dbReference type="Proteomes" id="UP000035996">
    <property type="component" value="Unassembled WGS sequence"/>
</dbReference>
<reference evidence="2" key="1">
    <citation type="submission" date="2015-06" db="EMBL/GenBank/DDBJ databases">
        <authorList>
            <person name="Liu B."/>
            <person name="Wang J."/>
            <person name="Zhu Y."/>
            <person name="Liu G."/>
            <person name="Chen Q."/>
            <person name="Zheng C."/>
            <person name="Che J."/>
            <person name="Ge C."/>
            <person name="Shi H."/>
            <person name="Pan Z."/>
            <person name="Liu X."/>
        </authorList>
    </citation>
    <scope>NUCLEOTIDE SEQUENCE [LARGE SCALE GENOMIC DNA]</scope>
    <source>
        <strain evidence="2">DSM 16346</strain>
    </source>
</reference>
<accession>A0A0J6CMQ9</accession>
<comment type="caution">
    <text evidence="2">The sequence shown here is derived from an EMBL/GenBank/DDBJ whole genome shotgun (WGS) entry which is preliminary data.</text>
</comment>
<name>A0A0J6CMQ9_9BACL</name>